<dbReference type="EMBL" id="CAEY01000437">
    <property type="status" value="NOT_ANNOTATED_CDS"/>
    <property type="molecule type" value="Genomic_DNA"/>
</dbReference>
<proteinExistence type="inferred from homology"/>
<evidence type="ECO:0000256" key="5">
    <source>
        <dbReference type="RuleBase" id="RU004478"/>
    </source>
</evidence>
<dbReference type="STRING" id="32264.T1JQ68"/>
<dbReference type="GO" id="GO:0006457">
    <property type="term" value="P:protein folding"/>
    <property type="evidence" value="ECO:0007669"/>
    <property type="project" value="InterPro"/>
</dbReference>
<gene>
    <name evidence="6" type="primary">107363212</name>
</gene>
<dbReference type="EnsemblMetazoa" id="tetur01g02140.1">
    <property type="protein sequence ID" value="tetur01g02140.1"/>
    <property type="gene ID" value="tetur01g02140"/>
</dbReference>
<reference evidence="6" key="2">
    <citation type="submission" date="2015-06" db="UniProtKB">
        <authorList>
            <consortium name="EnsemblMetazoa"/>
        </authorList>
    </citation>
    <scope>IDENTIFICATION</scope>
</reference>
<dbReference type="GO" id="GO:0030150">
    <property type="term" value="P:protein import into mitochondrial matrix"/>
    <property type="evidence" value="ECO:0007669"/>
    <property type="project" value="TreeGrafter"/>
</dbReference>
<dbReference type="GO" id="GO:0042803">
    <property type="term" value="F:protein homodimerization activity"/>
    <property type="evidence" value="ECO:0007669"/>
    <property type="project" value="InterPro"/>
</dbReference>
<evidence type="ECO:0000256" key="3">
    <source>
        <dbReference type="ARBA" id="ARBA00023186"/>
    </source>
</evidence>
<dbReference type="PANTHER" id="PTHR21237">
    <property type="entry name" value="GRPE PROTEIN"/>
    <property type="match status" value="1"/>
</dbReference>
<dbReference type="SUPFAM" id="SSF58014">
    <property type="entry name" value="Coiled-coil domain of nucleotide exchange factor GrpE"/>
    <property type="match status" value="1"/>
</dbReference>
<dbReference type="HOGENOM" id="CLU_057217_0_1_1"/>
<dbReference type="FunFam" id="2.30.22.10:FF:000002">
    <property type="entry name" value="GrpE protein homolog"/>
    <property type="match status" value="1"/>
</dbReference>
<dbReference type="Pfam" id="PF01025">
    <property type="entry name" value="GrpE"/>
    <property type="match status" value="1"/>
</dbReference>
<dbReference type="Gene3D" id="2.30.22.10">
    <property type="entry name" value="Head domain of nucleotide exchange factor GrpE"/>
    <property type="match status" value="1"/>
</dbReference>
<evidence type="ECO:0000313" key="6">
    <source>
        <dbReference type="EnsemblMetazoa" id="tetur01g02140.1"/>
    </source>
</evidence>
<comment type="function">
    <text evidence="4">Essential component of the PAM complex, a complex required for the translocation of transit peptide-containing proteins from the inner membrane into the mitochondrial matrix in an ATP-dependent manner.</text>
</comment>
<keyword evidence="3 4" id="KW-0143">Chaperone</keyword>
<dbReference type="HAMAP" id="MF_01151">
    <property type="entry name" value="GrpE"/>
    <property type="match status" value="1"/>
</dbReference>
<dbReference type="KEGG" id="tut:107363212"/>
<dbReference type="Gene3D" id="3.90.20.20">
    <property type="match status" value="1"/>
</dbReference>
<comment type="subcellular location">
    <subcellularLocation>
        <location evidence="1 4">Mitochondrion matrix</location>
    </subcellularLocation>
</comment>
<dbReference type="InterPro" id="IPR009012">
    <property type="entry name" value="GrpE_head"/>
</dbReference>
<dbReference type="GO" id="GO:0051082">
    <property type="term" value="F:unfolded protein binding"/>
    <property type="evidence" value="ECO:0007669"/>
    <property type="project" value="TreeGrafter"/>
</dbReference>
<comment type="similarity">
    <text evidence="2 5">Belongs to the GrpE family.</text>
</comment>
<protein>
    <recommendedName>
        <fullName evidence="4">GrpE protein homolog</fullName>
    </recommendedName>
</protein>
<sequence>MYKVIVRFKSPFNGVTRNLSVFNSLFSNTASSTPPPTQEEVESQEPNELQVKIDGLTKKVEEIDDKYKRALAETENMRLRMMKQIEDAKIFGIQGFCKDLLEVADVLQVAIKSVPRDQVKDEHFKSLLNGVEMMEKNLQTVFRRHGLNQINPLGAKFDPNEHHAMFEAVDESKEPGTVAVVTQIGYKLHGRTIRPAMVGVVKSTEKKDD</sequence>
<dbReference type="Proteomes" id="UP000015104">
    <property type="component" value="Unassembled WGS sequence"/>
</dbReference>
<dbReference type="PANTHER" id="PTHR21237:SF23">
    <property type="entry name" value="GRPE PROTEIN HOMOLOG, MITOCHONDRIAL"/>
    <property type="match status" value="1"/>
</dbReference>
<dbReference type="SUPFAM" id="SSF51064">
    <property type="entry name" value="Head domain of nucleotide exchange factor GrpE"/>
    <property type="match status" value="1"/>
</dbReference>
<accession>T1JQ68</accession>
<keyword evidence="7" id="KW-1185">Reference proteome</keyword>
<dbReference type="OrthoDB" id="201635at2759"/>
<reference evidence="7" key="1">
    <citation type="submission" date="2011-08" db="EMBL/GenBank/DDBJ databases">
        <authorList>
            <person name="Rombauts S."/>
        </authorList>
    </citation>
    <scope>NUCLEOTIDE SEQUENCE</scope>
    <source>
        <strain evidence="7">London</strain>
    </source>
</reference>
<dbReference type="GO" id="GO:0001405">
    <property type="term" value="C:PAM complex, Tim23 associated import motor"/>
    <property type="evidence" value="ECO:0007669"/>
    <property type="project" value="TreeGrafter"/>
</dbReference>
<dbReference type="OMA" id="NEHHAMF"/>
<dbReference type="eggNOG" id="KOG3003">
    <property type="taxonomic scope" value="Eukaryota"/>
</dbReference>
<keyword evidence="4" id="KW-0496">Mitochondrion</keyword>
<dbReference type="GO" id="GO:0051087">
    <property type="term" value="F:protein-folding chaperone binding"/>
    <property type="evidence" value="ECO:0007669"/>
    <property type="project" value="InterPro"/>
</dbReference>
<evidence type="ECO:0000256" key="2">
    <source>
        <dbReference type="ARBA" id="ARBA00009054"/>
    </source>
</evidence>
<evidence type="ECO:0000256" key="1">
    <source>
        <dbReference type="ARBA" id="ARBA00004305"/>
    </source>
</evidence>
<dbReference type="GO" id="GO:0000774">
    <property type="term" value="F:adenyl-nucleotide exchange factor activity"/>
    <property type="evidence" value="ECO:0007669"/>
    <property type="project" value="InterPro"/>
</dbReference>
<name>T1JQ68_TETUR</name>
<dbReference type="AlphaFoldDB" id="T1JQ68"/>
<organism evidence="6 7">
    <name type="scientific">Tetranychus urticae</name>
    <name type="common">Two-spotted spider mite</name>
    <dbReference type="NCBI Taxonomy" id="32264"/>
    <lineage>
        <taxon>Eukaryota</taxon>
        <taxon>Metazoa</taxon>
        <taxon>Ecdysozoa</taxon>
        <taxon>Arthropoda</taxon>
        <taxon>Chelicerata</taxon>
        <taxon>Arachnida</taxon>
        <taxon>Acari</taxon>
        <taxon>Acariformes</taxon>
        <taxon>Trombidiformes</taxon>
        <taxon>Prostigmata</taxon>
        <taxon>Eleutherengona</taxon>
        <taxon>Raphignathae</taxon>
        <taxon>Tetranychoidea</taxon>
        <taxon>Tetranychidae</taxon>
        <taxon>Tetranychus</taxon>
    </lineage>
</organism>
<dbReference type="InterPro" id="IPR000740">
    <property type="entry name" value="GrpE"/>
</dbReference>
<dbReference type="PROSITE" id="PS01071">
    <property type="entry name" value="GRPE"/>
    <property type="match status" value="1"/>
</dbReference>
<evidence type="ECO:0000256" key="4">
    <source>
        <dbReference type="RuleBase" id="RU000640"/>
    </source>
</evidence>
<dbReference type="PRINTS" id="PR00773">
    <property type="entry name" value="GRPEPROTEIN"/>
</dbReference>
<evidence type="ECO:0000313" key="7">
    <source>
        <dbReference type="Proteomes" id="UP000015104"/>
    </source>
</evidence>
<dbReference type="InterPro" id="IPR013805">
    <property type="entry name" value="GrpE_CC"/>
</dbReference>
<dbReference type="CDD" id="cd00446">
    <property type="entry name" value="GrpE"/>
    <property type="match status" value="1"/>
</dbReference>